<evidence type="ECO:0000313" key="2">
    <source>
        <dbReference type="Proteomes" id="UP000781958"/>
    </source>
</evidence>
<comment type="caution">
    <text evidence="1">The sequence shown here is derived from an EMBL/GenBank/DDBJ whole genome shotgun (WGS) entry which is preliminary data.</text>
</comment>
<reference evidence="1 2" key="1">
    <citation type="submission" date="2021-03" db="EMBL/GenBank/DDBJ databases">
        <title>Genomic Encyclopedia of Type Strains, Phase III (KMG-III): the genomes of soil and plant-associated and newly described type strains.</title>
        <authorList>
            <person name="Whitman W."/>
        </authorList>
    </citation>
    <scope>NUCLEOTIDE SEQUENCE [LARGE SCALE GENOMIC DNA]</scope>
    <source>
        <strain evidence="1 2">IMMIB AFH-6</strain>
    </source>
</reference>
<dbReference type="RefSeq" id="WP_209765864.1">
    <property type="nucleotide sequence ID" value="NZ_JAGINP010000005.1"/>
</dbReference>
<gene>
    <name evidence="1" type="ORF">J2851_001816</name>
</gene>
<evidence type="ECO:0008006" key="3">
    <source>
        <dbReference type="Google" id="ProtNLM"/>
    </source>
</evidence>
<evidence type="ECO:0000313" key="1">
    <source>
        <dbReference type="EMBL" id="MBP2292055.1"/>
    </source>
</evidence>
<dbReference type="PROSITE" id="PS51257">
    <property type="entry name" value="PROKAR_LIPOPROTEIN"/>
    <property type="match status" value="1"/>
</dbReference>
<name>A0ABS4SHW1_9PROT</name>
<proteinExistence type="predicted"/>
<sequence>MKTIPHLIVFLLGASVILGGCQRMQPIYSVKGHAIPAAAQRKPLADIERAIFEAATARGWNVDRIRPGLMQATQKWRDHSATVNIVYSNESYSIDHVGSSNLKEQGDQIHRAYNKNVHALEDEIEKRLYRVGY</sequence>
<dbReference type="Proteomes" id="UP000781958">
    <property type="component" value="Unassembled WGS sequence"/>
</dbReference>
<accession>A0ABS4SHW1</accession>
<keyword evidence="2" id="KW-1185">Reference proteome</keyword>
<dbReference type="EMBL" id="JAGINP010000005">
    <property type="protein sequence ID" value="MBP2292055.1"/>
    <property type="molecule type" value="Genomic_DNA"/>
</dbReference>
<protein>
    <recommendedName>
        <fullName evidence="3">Lipoprotein</fullName>
    </recommendedName>
</protein>
<organism evidence="1 2">
    <name type="scientific">Azospirillum rugosum</name>
    <dbReference type="NCBI Taxonomy" id="416170"/>
    <lineage>
        <taxon>Bacteria</taxon>
        <taxon>Pseudomonadati</taxon>
        <taxon>Pseudomonadota</taxon>
        <taxon>Alphaproteobacteria</taxon>
        <taxon>Rhodospirillales</taxon>
        <taxon>Azospirillaceae</taxon>
        <taxon>Azospirillum</taxon>
    </lineage>
</organism>